<accession>A0A0E9VYQ3</accession>
<organism evidence="1">
    <name type="scientific">Anguilla anguilla</name>
    <name type="common">European freshwater eel</name>
    <name type="synonym">Muraena anguilla</name>
    <dbReference type="NCBI Taxonomy" id="7936"/>
    <lineage>
        <taxon>Eukaryota</taxon>
        <taxon>Metazoa</taxon>
        <taxon>Chordata</taxon>
        <taxon>Craniata</taxon>
        <taxon>Vertebrata</taxon>
        <taxon>Euteleostomi</taxon>
        <taxon>Actinopterygii</taxon>
        <taxon>Neopterygii</taxon>
        <taxon>Teleostei</taxon>
        <taxon>Anguilliformes</taxon>
        <taxon>Anguillidae</taxon>
        <taxon>Anguilla</taxon>
    </lineage>
</organism>
<sequence length="12" mass="1439">MREGKRLGELCF</sequence>
<reference evidence="1" key="1">
    <citation type="submission" date="2014-11" db="EMBL/GenBank/DDBJ databases">
        <authorList>
            <person name="Amaro Gonzalez C."/>
        </authorList>
    </citation>
    <scope>NUCLEOTIDE SEQUENCE</scope>
</reference>
<protein>
    <submittedName>
        <fullName evidence="1">Uncharacterized protein</fullName>
    </submittedName>
</protein>
<reference evidence="1" key="2">
    <citation type="journal article" date="2015" name="Fish Shellfish Immunol.">
        <title>Early steps in the European eel (Anguilla anguilla)-Vibrio vulnificus interaction in the gills: Role of the RtxA13 toxin.</title>
        <authorList>
            <person name="Callol A."/>
            <person name="Pajuelo D."/>
            <person name="Ebbesson L."/>
            <person name="Teles M."/>
            <person name="MacKenzie S."/>
            <person name="Amaro C."/>
        </authorList>
    </citation>
    <scope>NUCLEOTIDE SEQUENCE</scope>
</reference>
<evidence type="ECO:0000313" key="1">
    <source>
        <dbReference type="EMBL" id="JAH82440.1"/>
    </source>
</evidence>
<proteinExistence type="predicted"/>
<name>A0A0E9VYQ3_ANGAN</name>
<dbReference type="EMBL" id="GBXM01026137">
    <property type="protein sequence ID" value="JAH82440.1"/>
    <property type="molecule type" value="Transcribed_RNA"/>
</dbReference>